<name>A0A5B6YUA5_DAVIN</name>
<reference evidence="3" key="1">
    <citation type="submission" date="2019-08" db="EMBL/GenBank/DDBJ databases">
        <title>Reference gene set and small RNA set construction with multiple tissues from Davidia involucrata Baill.</title>
        <authorList>
            <person name="Yang H."/>
            <person name="Zhou C."/>
            <person name="Li G."/>
            <person name="Wang J."/>
            <person name="Gao P."/>
            <person name="Wang M."/>
            <person name="Wang R."/>
            <person name="Zhao Y."/>
        </authorList>
    </citation>
    <scope>NUCLEOTIDE SEQUENCE</scope>
    <source>
        <tissue evidence="3">Mixed with DoveR01_LX</tissue>
    </source>
</reference>
<evidence type="ECO:0000313" key="3">
    <source>
        <dbReference type="EMBL" id="MPA35169.1"/>
    </source>
</evidence>
<dbReference type="PANTHER" id="PTHR47587">
    <property type="entry name" value="OS05G0103500 PROTEIN"/>
    <property type="match status" value="1"/>
</dbReference>
<dbReference type="EMBL" id="GHES01004610">
    <property type="protein sequence ID" value="MPA35169.1"/>
    <property type="molecule type" value="Transcribed_RNA"/>
</dbReference>
<feature type="compositionally biased region" description="Basic and acidic residues" evidence="2">
    <location>
        <begin position="50"/>
        <end position="59"/>
    </location>
</feature>
<feature type="coiled-coil region" evidence="1">
    <location>
        <begin position="87"/>
        <end position="114"/>
    </location>
</feature>
<proteinExistence type="predicted"/>
<protein>
    <recommendedName>
        <fullName evidence="4">Coiled-coil-helix-coiled-coil-helix domain-containing protein 3</fullName>
    </recommendedName>
</protein>
<dbReference type="PANTHER" id="PTHR47587:SF2">
    <property type="entry name" value="OS05G0103500 PROTEIN"/>
    <property type="match status" value="1"/>
</dbReference>
<organism evidence="3">
    <name type="scientific">Davidia involucrata</name>
    <name type="common">Dove tree</name>
    <dbReference type="NCBI Taxonomy" id="16924"/>
    <lineage>
        <taxon>Eukaryota</taxon>
        <taxon>Viridiplantae</taxon>
        <taxon>Streptophyta</taxon>
        <taxon>Embryophyta</taxon>
        <taxon>Tracheophyta</taxon>
        <taxon>Spermatophyta</taxon>
        <taxon>Magnoliopsida</taxon>
        <taxon>eudicotyledons</taxon>
        <taxon>Gunneridae</taxon>
        <taxon>Pentapetalae</taxon>
        <taxon>asterids</taxon>
        <taxon>Cornales</taxon>
        <taxon>Nyssaceae</taxon>
        <taxon>Davidia</taxon>
    </lineage>
</organism>
<dbReference type="AlphaFoldDB" id="A0A5B6YUA5"/>
<feature type="region of interest" description="Disordered" evidence="2">
    <location>
        <begin position="28"/>
        <end position="59"/>
    </location>
</feature>
<gene>
    <name evidence="3" type="ORF">Din_004610</name>
</gene>
<accession>A0A5B6YUA5</accession>
<evidence type="ECO:0000256" key="2">
    <source>
        <dbReference type="SAM" id="MobiDB-lite"/>
    </source>
</evidence>
<sequence>MGDSFTIQISGNLVNQLSDDGEKLKKKTRKLKTKVPRDPQLSQTKVHQKQISDDSETRKGTVAAGWPLQHPLFLPVSPPPQPAIEELDAIRSVLQESEKVVERLQKQEEDMVREVTQRSKDLHDKEFKLPYRKPMPCLAEKDACFECYKEHVKDPLKCAHLVKIFEDCARRVRQEVSSANK</sequence>
<evidence type="ECO:0008006" key="4">
    <source>
        <dbReference type="Google" id="ProtNLM"/>
    </source>
</evidence>
<evidence type="ECO:0000256" key="1">
    <source>
        <dbReference type="SAM" id="Coils"/>
    </source>
</evidence>
<keyword evidence="1" id="KW-0175">Coiled coil</keyword>